<reference evidence="1 2" key="1">
    <citation type="submission" date="2018-12" db="EMBL/GenBank/DDBJ databases">
        <title>Sequencing of bacterial isolates from soil warming experiment in Harvard Forest, Massachusetts, USA.</title>
        <authorList>
            <person name="Deangelis K."/>
        </authorList>
    </citation>
    <scope>NUCLEOTIDE SEQUENCE [LARGE SCALE GENOMIC DNA]</scope>
    <source>
        <strain evidence="1 2">EB153</strain>
    </source>
</reference>
<proteinExistence type="predicted"/>
<comment type="caution">
    <text evidence="1">The sequence shown here is derived from an EMBL/GenBank/DDBJ whole genome shotgun (WGS) entry which is preliminary data.</text>
</comment>
<dbReference type="SUPFAM" id="SSF109854">
    <property type="entry name" value="DinB/YfiT-like putative metalloenzymes"/>
    <property type="match status" value="1"/>
</dbReference>
<evidence type="ECO:0000313" key="2">
    <source>
        <dbReference type="Proteomes" id="UP000269669"/>
    </source>
</evidence>
<dbReference type="EMBL" id="RSDW01000001">
    <property type="protein sequence ID" value="RSL15013.1"/>
    <property type="molecule type" value="Genomic_DNA"/>
</dbReference>
<dbReference type="Pfam" id="PF07609">
    <property type="entry name" value="DUF1572"/>
    <property type="match status" value="1"/>
</dbReference>
<dbReference type="OrthoDB" id="68731at2"/>
<dbReference type="InterPro" id="IPR011466">
    <property type="entry name" value="DUF1572"/>
</dbReference>
<name>A0A3R9NR55_9BACT</name>
<dbReference type="Proteomes" id="UP000269669">
    <property type="component" value="Unassembled WGS sequence"/>
</dbReference>
<evidence type="ECO:0000313" key="1">
    <source>
        <dbReference type="EMBL" id="RSL15013.1"/>
    </source>
</evidence>
<keyword evidence="2" id="KW-1185">Reference proteome</keyword>
<sequence length="167" mass="18390">MLFMDNAIAALFLDYSCKKLDGMTENLRVCLSKLTDAQIWERHGAHENAVGNLVLHLCGNMRQWIMHGVGAAKDVRVRDAEFSAADGLSGAELMEKFAATVAEANGIIASVPAERLVERITPQTHEVSVLDAIYQVVGHVQQHVGQIILLTKQMTAKDLDLTMPRPR</sequence>
<dbReference type="InterPro" id="IPR034660">
    <property type="entry name" value="DinB/YfiT-like"/>
</dbReference>
<dbReference type="AlphaFoldDB" id="A0A3R9NR55"/>
<organism evidence="1 2">
    <name type="scientific">Edaphobacter aggregans</name>
    <dbReference type="NCBI Taxonomy" id="570835"/>
    <lineage>
        <taxon>Bacteria</taxon>
        <taxon>Pseudomonadati</taxon>
        <taxon>Acidobacteriota</taxon>
        <taxon>Terriglobia</taxon>
        <taxon>Terriglobales</taxon>
        <taxon>Acidobacteriaceae</taxon>
        <taxon>Edaphobacter</taxon>
    </lineage>
</organism>
<protein>
    <submittedName>
        <fullName evidence="1">Uncharacterized protein DUF1572</fullName>
    </submittedName>
</protein>
<dbReference type="Gene3D" id="1.20.120.450">
    <property type="entry name" value="dinb family like domain"/>
    <property type="match status" value="1"/>
</dbReference>
<gene>
    <name evidence="1" type="ORF">EDE15_0486</name>
</gene>
<accession>A0A3R9NR55</accession>